<dbReference type="AlphaFoldDB" id="A0A1X1X8J9"/>
<dbReference type="Proteomes" id="UP000193928">
    <property type="component" value="Unassembled WGS sequence"/>
</dbReference>
<reference evidence="1 2" key="1">
    <citation type="submission" date="2016-01" db="EMBL/GenBank/DDBJ databases">
        <title>The new phylogeny of the genus Mycobacterium.</title>
        <authorList>
            <person name="Tarcisio F."/>
            <person name="Conor M."/>
            <person name="Antonella G."/>
            <person name="Elisabetta G."/>
            <person name="Giulia F.S."/>
            <person name="Sara T."/>
            <person name="Anna F."/>
            <person name="Clotilde B."/>
            <person name="Roberto B."/>
            <person name="Veronica D.S."/>
            <person name="Fabio R."/>
            <person name="Monica P."/>
            <person name="Olivier J."/>
            <person name="Enrico T."/>
            <person name="Nicola S."/>
        </authorList>
    </citation>
    <scope>NUCLEOTIDE SEQUENCE [LARGE SCALE GENOMIC DNA]</scope>
    <source>
        <strain evidence="1 2">DSM 44160</strain>
    </source>
</reference>
<name>A0A1X1X8J9_MYCGO</name>
<dbReference type="EMBL" id="LQOY01000022">
    <property type="protein sequence ID" value="ORV95217.1"/>
    <property type="molecule type" value="Genomic_DNA"/>
</dbReference>
<evidence type="ECO:0000313" key="1">
    <source>
        <dbReference type="EMBL" id="ORV95217.1"/>
    </source>
</evidence>
<evidence type="ECO:0000313" key="2">
    <source>
        <dbReference type="Proteomes" id="UP000193928"/>
    </source>
</evidence>
<gene>
    <name evidence="1" type="ORF">AWC08_15305</name>
</gene>
<keyword evidence="2" id="KW-1185">Reference proteome</keyword>
<accession>A0A1X1X8J9</accession>
<proteinExistence type="predicted"/>
<organism evidence="1 2">
    <name type="scientific">Mycobacterium gordonae</name>
    <dbReference type="NCBI Taxonomy" id="1778"/>
    <lineage>
        <taxon>Bacteria</taxon>
        <taxon>Bacillati</taxon>
        <taxon>Actinomycetota</taxon>
        <taxon>Actinomycetes</taxon>
        <taxon>Mycobacteriales</taxon>
        <taxon>Mycobacteriaceae</taxon>
        <taxon>Mycobacterium</taxon>
    </lineage>
</organism>
<protein>
    <submittedName>
        <fullName evidence="1">Uncharacterized protein</fullName>
    </submittedName>
</protein>
<sequence>MARPVSAATAFAEIVASFSKQLGCEMPTHTSGQCQRLARWRIDLHGCEQVNMCSHHKAAWVRREQARALQSENGLPRCAHCGHAFPSFNDAVRITAI</sequence>
<comment type="caution">
    <text evidence="1">The sequence shown here is derived from an EMBL/GenBank/DDBJ whole genome shotgun (WGS) entry which is preliminary data.</text>
</comment>